<keyword evidence="1" id="KW-0472">Membrane</keyword>
<comment type="caution">
    <text evidence="2">The sequence shown here is derived from an EMBL/GenBank/DDBJ whole genome shotgun (WGS) entry which is preliminary data.</text>
</comment>
<accession>A0A3S5AAR0</accession>
<dbReference type="AlphaFoldDB" id="A0A3S5AAR0"/>
<keyword evidence="1" id="KW-1133">Transmembrane helix</keyword>
<proteinExistence type="predicted"/>
<organism evidence="2 3">
    <name type="scientific">Protopolystoma xenopodis</name>
    <dbReference type="NCBI Taxonomy" id="117903"/>
    <lineage>
        <taxon>Eukaryota</taxon>
        <taxon>Metazoa</taxon>
        <taxon>Spiralia</taxon>
        <taxon>Lophotrochozoa</taxon>
        <taxon>Platyhelminthes</taxon>
        <taxon>Monogenea</taxon>
        <taxon>Polyopisthocotylea</taxon>
        <taxon>Polystomatidea</taxon>
        <taxon>Polystomatidae</taxon>
        <taxon>Protopolystoma</taxon>
    </lineage>
</organism>
<protein>
    <submittedName>
        <fullName evidence="2">Uncharacterized protein</fullName>
    </submittedName>
</protein>
<dbReference type="Proteomes" id="UP000784294">
    <property type="component" value="Unassembled WGS sequence"/>
</dbReference>
<evidence type="ECO:0000313" key="3">
    <source>
        <dbReference type="Proteomes" id="UP000784294"/>
    </source>
</evidence>
<name>A0A3S5AAR0_9PLAT</name>
<feature type="transmembrane region" description="Helical" evidence="1">
    <location>
        <begin position="31"/>
        <end position="48"/>
    </location>
</feature>
<gene>
    <name evidence="2" type="ORF">PXEA_LOCUS12644</name>
</gene>
<reference evidence="2" key="1">
    <citation type="submission" date="2018-11" db="EMBL/GenBank/DDBJ databases">
        <authorList>
            <consortium name="Pathogen Informatics"/>
        </authorList>
    </citation>
    <scope>NUCLEOTIDE SEQUENCE</scope>
</reference>
<evidence type="ECO:0000313" key="2">
    <source>
        <dbReference type="EMBL" id="VEL19204.1"/>
    </source>
</evidence>
<dbReference type="EMBL" id="CAAALY010040588">
    <property type="protein sequence ID" value="VEL19204.1"/>
    <property type="molecule type" value="Genomic_DNA"/>
</dbReference>
<keyword evidence="3" id="KW-1185">Reference proteome</keyword>
<sequence>MFTNIAYVKNVLIDSFLVYLTRVVRLPFCPAVWLVLLSSISGIILRGCSYTRCTITRRICLFLIGANWHS</sequence>
<evidence type="ECO:0000256" key="1">
    <source>
        <dbReference type="SAM" id="Phobius"/>
    </source>
</evidence>
<keyword evidence="1" id="KW-0812">Transmembrane</keyword>